<proteinExistence type="predicted"/>
<name>A0A1H7VWG6_9RHOB</name>
<accession>A0A1H7VWG6</accession>
<evidence type="ECO:0000313" key="1">
    <source>
        <dbReference type="EMBL" id="SEM13098.1"/>
    </source>
</evidence>
<dbReference type="Proteomes" id="UP000199582">
    <property type="component" value="Unassembled WGS sequence"/>
</dbReference>
<organism evidence="1 2">
    <name type="scientific">Roseovarius azorensis</name>
    <dbReference type="NCBI Taxonomy" id="1287727"/>
    <lineage>
        <taxon>Bacteria</taxon>
        <taxon>Pseudomonadati</taxon>
        <taxon>Pseudomonadota</taxon>
        <taxon>Alphaproteobacteria</taxon>
        <taxon>Rhodobacterales</taxon>
        <taxon>Roseobacteraceae</taxon>
        <taxon>Roseovarius</taxon>
    </lineage>
</organism>
<evidence type="ECO:0000313" key="2">
    <source>
        <dbReference type="Proteomes" id="UP000199582"/>
    </source>
</evidence>
<keyword evidence="2" id="KW-1185">Reference proteome</keyword>
<protein>
    <submittedName>
        <fullName evidence="1">Uncharacterized protein</fullName>
    </submittedName>
</protein>
<reference evidence="1 2" key="1">
    <citation type="submission" date="2016-10" db="EMBL/GenBank/DDBJ databases">
        <authorList>
            <person name="de Groot N.N."/>
        </authorList>
    </citation>
    <scope>NUCLEOTIDE SEQUENCE [LARGE SCALE GENOMIC DNA]</scope>
    <source>
        <strain evidence="1 2">DSM 100674</strain>
    </source>
</reference>
<sequence>MELAAYFEQLRGDDQIDLEAVWFNSKADFLFSGQDVRRLFEDFENWAASLR</sequence>
<gene>
    <name evidence="1" type="ORF">SAMN05443999_11372</name>
</gene>
<dbReference type="EMBL" id="FOAG01000013">
    <property type="protein sequence ID" value="SEM13098.1"/>
    <property type="molecule type" value="Genomic_DNA"/>
</dbReference>
<dbReference type="AlphaFoldDB" id="A0A1H7VWG6"/>